<dbReference type="EC" id="2.7.1.25" evidence="2"/>
<organism evidence="9 10">
    <name type="scientific">Actinomadura alba</name>
    <dbReference type="NCBI Taxonomy" id="406431"/>
    <lineage>
        <taxon>Bacteria</taxon>
        <taxon>Bacillati</taxon>
        <taxon>Actinomycetota</taxon>
        <taxon>Actinomycetes</taxon>
        <taxon>Streptosporangiales</taxon>
        <taxon>Thermomonosporaceae</taxon>
        <taxon>Actinomadura</taxon>
    </lineage>
</organism>
<protein>
    <recommendedName>
        <fullName evidence="2">adenylyl-sulfate kinase</fullName>
        <ecNumber evidence="2">2.7.1.25</ecNumber>
    </recommendedName>
</protein>
<dbReference type="CDD" id="cd02027">
    <property type="entry name" value="APSK"/>
    <property type="match status" value="1"/>
</dbReference>
<dbReference type="PANTHER" id="PTHR42700">
    <property type="entry name" value="SULFATE ADENYLYLTRANSFERASE"/>
    <property type="match status" value="1"/>
</dbReference>
<keyword evidence="9" id="KW-0418">Kinase</keyword>
<proteinExistence type="predicted"/>
<dbReference type="Proteomes" id="UP000805614">
    <property type="component" value="Unassembled WGS sequence"/>
</dbReference>
<comment type="caution">
    <text evidence="9">The sequence shown here is derived from an EMBL/GenBank/DDBJ whole genome shotgun (WGS) entry which is preliminary data.</text>
</comment>
<evidence type="ECO:0000256" key="1">
    <source>
        <dbReference type="ARBA" id="ARBA00001823"/>
    </source>
</evidence>
<dbReference type="NCBIfam" id="NF003013">
    <property type="entry name" value="PRK03846.1"/>
    <property type="match status" value="1"/>
</dbReference>
<evidence type="ECO:0000256" key="5">
    <source>
        <dbReference type="ARBA" id="ARBA00022840"/>
    </source>
</evidence>
<dbReference type="GO" id="GO:0004020">
    <property type="term" value="F:adenylylsulfate kinase activity"/>
    <property type="evidence" value="ECO:0007669"/>
    <property type="project" value="UniProtKB-EC"/>
</dbReference>
<dbReference type="InterPro" id="IPR059117">
    <property type="entry name" value="APS_kinase_dom"/>
</dbReference>
<dbReference type="Gene3D" id="3.10.400.10">
    <property type="entry name" value="Sulfate adenylyltransferase"/>
    <property type="match status" value="1"/>
</dbReference>
<dbReference type="SUPFAM" id="SSF52374">
    <property type="entry name" value="Nucleotidylyl transferase"/>
    <property type="match status" value="1"/>
</dbReference>
<dbReference type="SUPFAM" id="SSF52540">
    <property type="entry name" value="P-loop containing nucleoside triphosphate hydrolases"/>
    <property type="match status" value="1"/>
</dbReference>
<name>A0ABR7LQQ7_9ACTN</name>
<accession>A0ABR7LQQ7</accession>
<keyword evidence="4" id="KW-0547">Nucleotide-binding</keyword>
<dbReference type="InterPro" id="IPR002891">
    <property type="entry name" value="APS"/>
</dbReference>
<comment type="catalytic activity">
    <reaction evidence="1">
        <text>adenosine 5'-phosphosulfate + ATP = 3'-phosphoadenylyl sulfate + ADP + H(+)</text>
        <dbReference type="Rhea" id="RHEA:24152"/>
        <dbReference type="ChEBI" id="CHEBI:15378"/>
        <dbReference type="ChEBI" id="CHEBI:30616"/>
        <dbReference type="ChEBI" id="CHEBI:58243"/>
        <dbReference type="ChEBI" id="CHEBI:58339"/>
        <dbReference type="ChEBI" id="CHEBI:456216"/>
        <dbReference type="EC" id="2.7.1.25"/>
    </reaction>
</comment>
<evidence type="ECO:0000256" key="4">
    <source>
        <dbReference type="ARBA" id="ARBA00022741"/>
    </source>
</evidence>
<feature type="domain" description="Sulphate adenylyltransferase catalytic" evidence="7">
    <location>
        <begin position="156"/>
        <end position="348"/>
    </location>
</feature>
<dbReference type="PANTHER" id="PTHR42700:SF1">
    <property type="entry name" value="SULFATE ADENYLYLTRANSFERASE"/>
    <property type="match status" value="1"/>
</dbReference>
<reference evidence="9 10" key="1">
    <citation type="submission" date="2020-06" db="EMBL/GenBank/DDBJ databases">
        <title>Actinomadura xiongansis sp. nov., isolated from soil of Baiyangdian.</title>
        <authorList>
            <person name="Zhang X."/>
        </authorList>
    </citation>
    <scope>NUCLEOTIDE SEQUENCE [LARGE SCALE GENOMIC DNA]</scope>
    <source>
        <strain evidence="9 10">HBUM206468</strain>
    </source>
</reference>
<dbReference type="InterPro" id="IPR027417">
    <property type="entry name" value="P-loop_NTPase"/>
</dbReference>
<dbReference type="EMBL" id="JABVEC010000011">
    <property type="protein sequence ID" value="MBC6467182.1"/>
    <property type="molecule type" value="Genomic_DNA"/>
</dbReference>
<dbReference type="InterPro" id="IPR014729">
    <property type="entry name" value="Rossmann-like_a/b/a_fold"/>
</dbReference>
<feature type="domain" description="APS kinase" evidence="6">
    <location>
        <begin position="357"/>
        <end position="509"/>
    </location>
</feature>
<feature type="domain" description="ATP-sulfurylase PUA-like" evidence="8">
    <location>
        <begin position="7"/>
        <end position="96"/>
    </location>
</feature>
<dbReference type="InterPro" id="IPR025980">
    <property type="entry name" value="ATP-Sase_PUA-like_dom"/>
</dbReference>
<dbReference type="SUPFAM" id="SSF88697">
    <property type="entry name" value="PUA domain-like"/>
    <property type="match status" value="1"/>
</dbReference>
<sequence>MTAEHNFSDLPTWAPDFAELADLELLLSGAFAPLTGFLGSIDTAAVIAGGRLADGTPWPVPIVLTVPEELTKEERLILQDPEGLPLAVLRVTEAWHDAATGTHRLAGPVKALRDPAHGPFRGLRRRPADLAFTDDGASAPAVETATVPGAPATACPVLAVATREPLHRRQLGQLKQVTEKLTAGVGLRPPNGIDGVRVLVLALMSDEHEDALVRALLAVRRELPEGALIVPVPLTRRTDPVRDLRLRSHVAEAYGATHLFGDPAEVDEAAGALAANGLGAETYGTAIPLIVPEPWAYDADVEVWRPVAKIEADHARVELTRTDVDEMLDRGDPIPEWFTPPAVATELAAARPPRHRRGVTVFFTGLSGSGKSTIARGLTDALIERTSRTVSLLDGDVVRRLLSAGLTFSKTDRDLNVRRIGYVAAEVTRHGGVAVCAPIAPYAATRAQVRRMVSATGDFLLIHVATPLAECERRDRKGLYAKARAGLVPEFTGISDPYEEPDDADLVLDTSACTPEEAVTAVLELLTAGGWVRSAS</sequence>
<dbReference type="RefSeq" id="WP_187244179.1">
    <property type="nucleotide sequence ID" value="NZ_BAAAOK010000006.1"/>
</dbReference>
<dbReference type="NCBIfam" id="TIGR00455">
    <property type="entry name" value="apsK"/>
    <property type="match status" value="1"/>
</dbReference>
<evidence type="ECO:0000259" key="6">
    <source>
        <dbReference type="Pfam" id="PF01583"/>
    </source>
</evidence>
<dbReference type="InterPro" id="IPR024951">
    <property type="entry name" value="Sulfurylase_cat_dom"/>
</dbReference>
<keyword evidence="3 9" id="KW-0808">Transferase</keyword>
<dbReference type="Pfam" id="PF01747">
    <property type="entry name" value="ATP-sulfurylase"/>
    <property type="match status" value="1"/>
</dbReference>
<dbReference type="InterPro" id="IPR050512">
    <property type="entry name" value="Sulf_AdTrans/APS_kinase"/>
</dbReference>
<gene>
    <name evidence="9" type="primary">cysC</name>
    <name evidence="9" type="ORF">HKK74_16965</name>
</gene>
<dbReference type="Pfam" id="PF01583">
    <property type="entry name" value="APS_kinase"/>
    <property type="match status" value="1"/>
</dbReference>
<evidence type="ECO:0000256" key="3">
    <source>
        <dbReference type="ARBA" id="ARBA00022679"/>
    </source>
</evidence>
<dbReference type="InterPro" id="IPR015947">
    <property type="entry name" value="PUA-like_sf"/>
</dbReference>
<evidence type="ECO:0000313" key="9">
    <source>
        <dbReference type="EMBL" id="MBC6467182.1"/>
    </source>
</evidence>
<dbReference type="Gene3D" id="3.40.50.620">
    <property type="entry name" value="HUPs"/>
    <property type="match status" value="1"/>
</dbReference>
<dbReference type="Gene3D" id="3.40.50.300">
    <property type="entry name" value="P-loop containing nucleotide triphosphate hydrolases"/>
    <property type="match status" value="1"/>
</dbReference>
<evidence type="ECO:0000259" key="8">
    <source>
        <dbReference type="Pfam" id="PF14306"/>
    </source>
</evidence>
<keyword evidence="5" id="KW-0067">ATP-binding</keyword>
<keyword evidence="10" id="KW-1185">Reference proteome</keyword>
<evidence type="ECO:0000313" key="10">
    <source>
        <dbReference type="Proteomes" id="UP000805614"/>
    </source>
</evidence>
<dbReference type="Pfam" id="PF14306">
    <property type="entry name" value="PUA_2"/>
    <property type="match status" value="1"/>
</dbReference>
<evidence type="ECO:0000256" key="2">
    <source>
        <dbReference type="ARBA" id="ARBA00012121"/>
    </source>
</evidence>
<evidence type="ECO:0000259" key="7">
    <source>
        <dbReference type="Pfam" id="PF01747"/>
    </source>
</evidence>